<dbReference type="GO" id="GO:0046685">
    <property type="term" value="P:response to arsenic-containing substance"/>
    <property type="evidence" value="ECO:0007669"/>
    <property type="project" value="UniProtKB-KW"/>
</dbReference>
<dbReference type="PROSITE" id="PS50987">
    <property type="entry name" value="HTH_ARSR_2"/>
    <property type="match status" value="1"/>
</dbReference>
<dbReference type="InterPro" id="IPR036390">
    <property type="entry name" value="WH_DNA-bd_sf"/>
</dbReference>
<feature type="domain" description="HTH arsR-type" evidence="2">
    <location>
        <begin position="1"/>
        <end position="94"/>
    </location>
</feature>
<dbReference type="InterPro" id="IPR011991">
    <property type="entry name" value="ArsR-like_HTH"/>
</dbReference>
<reference evidence="3 4" key="1">
    <citation type="submission" date="2015-09" db="EMBL/GenBank/DDBJ databases">
        <title>Draft genome sequence of Aliiroseovarius crassostreae CV919-312TSm, the causative agent of Roseovarius Oyster Disease (formerly Juvenile Oyster Disease).</title>
        <authorList>
            <person name="Kessner L."/>
            <person name="Spinard E."/>
            <person name="Nelson D."/>
        </authorList>
    </citation>
    <scope>NUCLEOTIDE SEQUENCE [LARGE SCALE GENOMIC DNA]</scope>
    <source>
        <strain evidence="3 4">CV919-312</strain>
    </source>
</reference>
<comment type="caution">
    <text evidence="3">The sequence shown here is derived from an EMBL/GenBank/DDBJ whole genome shotgun (WGS) entry which is preliminary data.</text>
</comment>
<dbReference type="InterPro" id="IPR001845">
    <property type="entry name" value="HTH_ArsR_DNA-bd_dom"/>
</dbReference>
<dbReference type="CDD" id="cd00090">
    <property type="entry name" value="HTH_ARSR"/>
    <property type="match status" value="1"/>
</dbReference>
<dbReference type="InterPro" id="IPR036196">
    <property type="entry name" value="Ptyr_pPase_sf"/>
</dbReference>
<accession>A0A0P7I1E6</accession>
<sequence length="272" mass="30290">MDKLQIERLTALGHAGRMALYRLLVRRYPDYVASGDLAEILGQRTNTMSVYLGTLLRAGLIEQKREGRSQLYRFDPEGADSLTSYLYKDCCRGRPANCAVPEIFSPPRDKQKVLFLCTGNSARSIMAEVILRDLAGGRFEVRSAGTRPAVALNPVCLQILQDKGHDVTGLRPRHLSDLEGEVFDFVFTVCDRAANEDCPSWPGLPVTAHWGVPDPATPQNHATPAEMLLGFQRVYGELHRRLTLFAALDVHALDRLSLQNELDEISQSGEKK</sequence>
<dbReference type="InterPro" id="IPR023485">
    <property type="entry name" value="Ptyr_pPase"/>
</dbReference>
<evidence type="ECO:0000313" key="3">
    <source>
        <dbReference type="EMBL" id="KPN62700.1"/>
    </source>
</evidence>
<gene>
    <name evidence="3" type="ORF">AKJ29_00480</name>
</gene>
<dbReference type="AlphaFoldDB" id="A0A0P7I1E6"/>
<keyword evidence="4" id="KW-1185">Reference proteome</keyword>
<dbReference type="SMART" id="SM00226">
    <property type="entry name" value="LMWPc"/>
    <property type="match status" value="1"/>
</dbReference>
<dbReference type="SUPFAM" id="SSF52788">
    <property type="entry name" value="Phosphotyrosine protein phosphatases I"/>
    <property type="match status" value="1"/>
</dbReference>
<dbReference type="GO" id="GO:0003700">
    <property type="term" value="F:DNA-binding transcription factor activity"/>
    <property type="evidence" value="ECO:0007669"/>
    <property type="project" value="InterPro"/>
</dbReference>
<dbReference type="RefSeq" id="WP_055191336.1">
    <property type="nucleotide sequence ID" value="NZ_FPBS01000043.1"/>
</dbReference>
<keyword evidence="1" id="KW-0059">Arsenical resistance</keyword>
<organism evidence="3 4">
    <name type="scientific">Aliiroseovarius crassostreae</name>
    <dbReference type="NCBI Taxonomy" id="154981"/>
    <lineage>
        <taxon>Bacteria</taxon>
        <taxon>Pseudomonadati</taxon>
        <taxon>Pseudomonadota</taxon>
        <taxon>Alphaproteobacteria</taxon>
        <taxon>Rhodobacterales</taxon>
        <taxon>Paracoccaceae</taxon>
        <taxon>Aliiroseovarius</taxon>
    </lineage>
</organism>
<dbReference type="STRING" id="154981.AKJ29_00480"/>
<dbReference type="Pfam" id="PF01451">
    <property type="entry name" value="LMWPc"/>
    <property type="match status" value="1"/>
</dbReference>
<dbReference type="Gene3D" id="3.40.50.2300">
    <property type="match status" value="1"/>
</dbReference>
<dbReference type="PANTHER" id="PTHR43428:SF1">
    <property type="entry name" value="ARSENATE REDUCTASE"/>
    <property type="match status" value="1"/>
</dbReference>
<name>A0A0P7I1E6_9RHOB</name>
<evidence type="ECO:0000313" key="4">
    <source>
        <dbReference type="Proteomes" id="UP000050471"/>
    </source>
</evidence>
<protein>
    <recommendedName>
        <fullName evidence="2">HTH arsR-type domain-containing protein</fullName>
    </recommendedName>
</protein>
<dbReference type="SUPFAM" id="SSF46785">
    <property type="entry name" value="Winged helix' DNA-binding domain"/>
    <property type="match status" value="1"/>
</dbReference>
<dbReference type="OrthoDB" id="9793058at2"/>
<dbReference type="PANTHER" id="PTHR43428">
    <property type="entry name" value="ARSENATE REDUCTASE"/>
    <property type="match status" value="1"/>
</dbReference>
<dbReference type="InterPro" id="IPR036388">
    <property type="entry name" value="WH-like_DNA-bd_sf"/>
</dbReference>
<dbReference type="Gene3D" id="1.10.10.10">
    <property type="entry name" value="Winged helix-like DNA-binding domain superfamily/Winged helix DNA-binding domain"/>
    <property type="match status" value="1"/>
</dbReference>
<dbReference type="CDD" id="cd16345">
    <property type="entry name" value="LMWP_ArsC"/>
    <property type="match status" value="1"/>
</dbReference>
<evidence type="ECO:0000259" key="2">
    <source>
        <dbReference type="PROSITE" id="PS50987"/>
    </source>
</evidence>
<dbReference type="SMART" id="SM00418">
    <property type="entry name" value="HTH_ARSR"/>
    <property type="match status" value="1"/>
</dbReference>
<evidence type="ECO:0000256" key="1">
    <source>
        <dbReference type="ARBA" id="ARBA00022849"/>
    </source>
</evidence>
<dbReference type="Proteomes" id="UP000050471">
    <property type="component" value="Unassembled WGS sequence"/>
</dbReference>
<proteinExistence type="predicted"/>
<dbReference type="EMBL" id="LKBA01000013">
    <property type="protein sequence ID" value="KPN62700.1"/>
    <property type="molecule type" value="Genomic_DNA"/>
</dbReference>